<evidence type="ECO:0000256" key="13">
    <source>
        <dbReference type="HAMAP-Rule" id="MF_01398"/>
    </source>
</evidence>
<keyword evidence="3 13" id="KW-1003">Cell membrane</keyword>
<keyword evidence="15" id="KW-0175">Coiled coil</keyword>
<dbReference type="InterPro" id="IPR050059">
    <property type="entry name" value="ATP_synthase_B_chain"/>
</dbReference>
<organism evidence="16 17">
    <name type="scientific">Camelliibacillus cellulosilyticus</name>
    <dbReference type="NCBI Taxonomy" id="2174486"/>
    <lineage>
        <taxon>Bacteria</taxon>
        <taxon>Bacillati</taxon>
        <taxon>Bacillota</taxon>
        <taxon>Bacilli</taxon>
        <taxon>Bacillales</taxon>
        <taxon>Sporolactobacillaceae</taxon>
        <taxon>Camelliibacillus</taxon>
    </lineage>
</organism>
<evidence type="ECO:0000256" key="11">
    <source>
        <dbReference type="ARBA" id="ARBA00025198"/>
    </source>
</evidence>
<keyword evidence="4 13" id="KW-0138">CF(0)</keyword>
<evidence type="ECO:0000256" key="2">
    <source>
        <dbReference type="ARBA" id="ARBA00022448"/>
    </source>
</evidence>
<evidence type="ECO:0000256" key="8">
    <source>
        <dbReference type="ARBA" id="ARBA00023065"/>
    </source>
</evidence>
<keyword evidence="7 13" id="KW-1133">Transmembrane helix</keyword>
<comment type="function">
    <text evidence="11 13">F(1)F(0) ATP synthase produces ATP from ADP in the presence of a proton or sodium gradient. F-type ATPases consist of two structural domains, F(1) containing the extramembraneous catalytic core and F(0) containing the membrane proton channel, linked together by a central stalk and a peripheral stalk. During catalysis, ATP synthesis in the catalytic domain of F(1) is coupled via a rotary mechanism of the central stalk subunits to proton translocation.</text>
</comment>
<dbReference type="Proteomes" id="UP001596022">
    <property type="component" value="Unassembled WGS sequence"/>
</dbReference>
<dbReference type="PANTHER" id="PTHR33445:SF1">
    <property type="entry name" value="ATP SYNTHASE SUBUNIT B"/>
    <property type="match status" value="1"/>
</dbReference>
<proteinExistence type="inferred from homology"/>
<dbReference type="InterPro" id="IPR005864">
    <property type="entry name" value="ATP_synth_F0_bsu_bac"/>
</dbReference>
<gene>
    <name evidence="13 16" type="primary">atpF</name>
    <name evidence="16" type="ORF">ACFO4N_14195</name>
</gene>
<comment type="function">
    <text evidence="13">Component of the F(0) channel, it forms part of the peripheral stalk, linking F(1) to F(0).</text>
</comment>
<keyword evidence="17" id="KW-1185">Reference proteome</keyword>
<evidence type="ECO:0000256" key="9">
    <source>
        <dbReference type="ARBA" id="ARBA00023136"/>
    </source>
</evidence>
<evidence type="ECO:0000256" key="4">
    <source>
        <dbReference type="ARBA" id="ARBA00022547"/>
    </source>
</evidence>
<evidence type="ECO:0000256" key="3">
    <source>
        <dbReference type="ARBA" id="ARBA00022475"/>
    </source>
</evidence>
<dbReference type="SUPFAM" id="SSF81573">
    <property type="entry name" value="F1F0 ATP synthase subunit B, membrane domain"/>
    <property type="match status" value="1"/>
</dbReference>
<evidence type="ECO:0000256" key="14">
    <source>
        <dbReference type="RuleBase" id="RU003848"/>
    </source>
</evidence>
<dbReference type="NCBIfam" id="TIGR01144">
    <property type="entry name" value="ATP_synt_b"/>
    <property type="match status" value="1"/>
</dbReference>
<reference evidence="17" key="1">
    <citation type="journal article" date="2019" name="Int. J. Syst. Evol. Microbiol.">
        <title>The Global Catalogue of Microorganisms (GCM) 10K type strain sequencing project: providing services to taxonomists for standard genome sequencing and annotation.</title>
        <authorList>
            <consortium name="The Broad Institute Genomics Platform"/>
            <consortium name="The Broad Institute Genome Sequencing Center for Infectious Disease"/>
            <person name="Wu L."/>
            <person name="Ma J."/>
        </authorList>
    </citation>
    <scope>NUCLEOTIDE SEQUENCE [LARGE SCALE GENOMIC DNA]</scope>
    <source>
        <strain evidence="17">CGMCC 1.16306</strain>
    </source>
</reference>
<protein>
    <recommendedName>
        <fullName evidence="13">ATP synthase subunit b</fullName>
    </recommendedName>
    <alternativeName>
        <fullName evidence="13">ATP synthase F(0) sector subunit b</fullName>
    </alternativeName>
    <alternativeName>
        <fullName evidence="13">ATPase subunit I</fullName>
    </alternativeName>
    <alternativeName>
        <fullName evidence="13">F-type ATPase subunit b</fullName>
        <shortName evidence="13">F-ATPase subunit b</shortName>
    </alternativeName>
</protein>
<dbReference type="CDD" id="cd06503">
    <property type="entry name" value="ATP-synt_Fo_b"/>
    <property type="match status" value="1"/>
</dbReference>
<dbReference type="PANTHER" id="PTHR33445">
    <property type="entry name" value="ATP SYNTHASE SUBUNIT B', CHLOROPLASTIC"/>
    <property type="match status" value="1"/>
</dbReference>
<dbReference type="EMBL" id="JBHSFW010000013">
    <property type="protein sequence ID" value="MFC4619859.1"/>
    <property type="molecule type" value="Genomic_DNA"/>
</dbReference>
<feature type="transmembrane region" description="Helical" evidence="13">
    <location>
        <begin position="6"/>
        <end position="28"/>
    </location>
</feature>
<evidence type="ECO:0000313" key="16">
    <source>
        <dbReference type="EMBL" id="MFC4619859.1"/>
    </source>
</evidence>
<dbReference type="Pfam" id="PF00430">
    <property type="entry name" value="ATP-synt_B"/>
    <property type="match status" value="1"/>
</dbReference>
<evidence type="ECO:0000256" key="7">
    <source>
        <dbReference type="ARBA" id="ARBA00022989"/>
    </source>
</evidence>
<keyword evidence="5 13" id="KW-0812">Transmembrane</keyword>
<evidence type="ECO:0000256" key="5">
    <source>
        <dbReference type="ARBA" id="ARBA00022692"/>
    </source>
</evidence>
<evidence type="ECO:0000313" key="17">
    <source>
        <dbReference type="Proteomes" id="UP001596022"/>
    </source>
</evidence>
<comment type="subcellular location">
    <subcellularLocation>
        <location evidence="13">Cell membrane</location>
        <topology evidence="13">Single-pass membrane protein</topology>
    </subcellularLocation>
    <subcellularLocation>
        <location evidence="12">Endomembrane system</location>
        <topology evidence="12">Single-pass membrane protein</topology>
    </subcellularLocation>
</comment>
<sequence>MLDFSIGTMLFQLIVVILLILIVSKFAARPVLEMMKKRQDHIDKQLSDAENAQKEAAALLEEQRAELKKTREEAQVIIESEKKRAEAEAHKIIDQAKAQAERTIQDAREEIKLEKERAITSLRDEVAQLSMLLAAKVLEREVNEKDHEQEIDTFIKQVGDRL</sequence>
<keyword evidence="8 13" id="KW-0406">Ion transport</keyword>
<dbReference type="InterPro" id="IPR028987">
    <property type="entry name" value="ATP_synth_B-like_membr_sf"/>
</dbReference>
<keyword evidence="10 13" id="KW-0066">ATP synthesis</keyword>
<feature type="coiled-coil region" evidence="15">
    <location>
        <begin position="32"/>
        <end position="117"/>
    </location>
</feature>
<dbReference type="HAMAP" id="MF_01398">
    <property type="entry name" value="ATP_synth_b_bprime"/>
    <property type="match status" value="1"/>
</dbReference>
<keyword evidence="2 13" id="KW-0813">Transport</keyword>
<dbReference type="RefSeq" id="WP_376846953.1">
    <property type="nucleotide sequence ID" value="NZ_JBHSFW010000013.1"/>
</dbReference>
<dbReference type="InterPro" id="IPR002146">
    <property type="entry name" value="ATP_synth_b/b'su_bac/chlpt"/>
</dbReference>
<evidence type="ECO:0000256" key="12">
    <source>
        <dbReference type="ARBA" id="ARBA00037847"/>
    </source>
</evidence>
<keyword evidence="9 13" id="KW-0472">Membrane</keyword>
<dbReference type="Gene3D" id="6.10.250.1580">
    <property type="match status" value="1"/>
</dbReference>
<evidence type="ECO:0000256" key="15">
    <source>
        <dbReference type="SAM" id="Coils"/>
    </source>
</evidence>
<comment type="subunit">
    <text evidence="13">F-type ATPases have 2 components, F(1) - the catalytic core - and F(0) - the membrane proton channel. F(1) has five subunits: alpha(3), beta(3), gamma(1), delta(1), epsilon(1). F(0) has three main subunits: a(1), b(2) and c(10-14). The alpha and beta chains form an alternating ring which encloses part of the gamma chain. F(1) is attached to F(0) by a central stalk formed by the gamma and epsilon chains, while a peripheral stalk is formed by the delta and b chains.</text>
</comment>
<name>A0ABV9GNL9_9BACL</name>
<evidence type="ECO:0000256" key="6">
    <source>
        <dbReference type="ARBA" id="ARBA00022781"/>
    </source>
</evidence>
<keyword evidence="6 13" id="KW-0375">Hydrogen ion transport</keyword>
<comment type="caution">
    <text evidence="16">The sequence shown here is derived from an EMBL/GenBank/DDBJ whole genome shotgun (WGS) entry which is preliminary data.</text>
</comment>
<evidence type="ECO:0000256" key="10">
    <source>
        <dbReference type="ARBA" id="ARBA00023310"/>
    </source>
</evidence>
<comment type="similarity">
    <text evidence="1 13 14">Belongs to the ATPase B chain family.</text>
</comment>
<accession>A0ABV9GNL9</accession>
<evidence type="ECO:0000256" key="1">
    <source>
        <dbReference type="ARBA" id="ARBA00005513"/>
    </source>
</evidence>